<evidence type="ECO:0000313" key="2">
    <source>
        <dbReference type="Proteomes" id="UP001054945"/>
    </source>
</evidence>
<dbReference type="Proteomes" id="UP001054945">
    <property type="component" value="Unassembled WGS sequence"/>
</dbReference>
<reference evidence="1 2" key="1">
    <citation type="submission" date="2021-06" db="EMBL/GenBank/DDBJ databases">
        <title>Caerostris extrusa draft genome.</title>
        <authorList>
            <person name="Kono N."/>
            <person name="Arakawa K."/>
        </authorList>
    </citation>
    <scope>NUCLEOTIDE SEQUENCE [LARGE SCALE GENOMIC DNA]</scope>
</reference>
<protein>
    <submittedName>
        <fullName evidence="1">Uncharacterized protein</fullName>
    </submittedName>
</protein>
<comment type="caution">
    <text evidence="1">The sequence shown here is derived from an EMBL/GenBank/DDBJ whole genome shotgun (WGS) entry which is preliminary data.</text>
</comment>
<proteinExistence type="predicted"/>
<gene>
    <name evidence="1" type="ORF">CEXT_371371</name>
</gene>
<organism evidence="1 2">
    <name type="scientific">Caerostris extrusa</name>
    <name type="common">Bark spider</name>
    <name type="synonym">Caerostris bankana</name>
    <dbReference type="NCBI Taxonomy" id="172846"/>
    <lineage>
        <taxon>Eukaryota</taxon>
        <taxon>Metazoa</taxon>
        <taxon>Ecdysozoa</taxon>
        <taxon>Arthropoda</taxon>
        <taxon>Chelicerata</taxon>
        <taxon>Arachnida</taxon>
        <taxon>Araneae</taxon>
        <taxon>Araneomorphae</taxon>
        <taxon>Entelegynae</taxon>
        <taxon>Araneoidea</taxon>
        <taxon>Araneidae</taxon>
        <taxon>Caerostris</taxon>
    </lineage>
</organism>
<accession>A0AAV4TPS6</accession>
<name>A0AAV4TPS6_CAEEX</name>
<evidence type="ECO:0000313" key="1">
    <source>
        <dbReference type="EMBL" id="GIY46952.1"/>
    </source>
</evidence>
<feature type="non-terminal residue" evidence="1">
    <location>
        <position position="1"/>
    </location>
</feature>
<keyword evidence="2" id="KW-1185">Reference proteome</keyword>
<dbReference type="AlphaFoldDB" id="A0AAV4TPS6"/>
<dbReference type="EMBL" id="BPLR01011508">
    <property type="protein sequence ID" value="GIY46952.1"/>
    <property type="molecule type" value="Genomic_DNA"/>
</dbReference>
<sequence length="77" mass="8651">DQQKVSYTYGQKIEGTSTMTVAVAFMRDTMMNSGIEATDTLRFTTPRMDLFIVWQSFGQQQVCCSPSGAKLACKRTR</sequence>